<accession>A0A8H7I7E1</accession>
<dbReference type="InterPro" id="IPR014347">
    <property type="entry name" value="Tautomerase/MIF_sf"/>
</dbReference>
<dbReference type="InterPro" id="IPR028116">
    <property type="entry name" value="Cis-CaaD-like"/>
</dbReference>
<sequence length="528" mass="59244">MSAPTVYDLQKRTCWICMEEETHPITPSDKPRWIHPSNKSTLLALMNLVEMGAVVRKVTMFNGIFFGLLIPATAYGAITARLILGHEMYSFLIGNNPFQWSYATLVHLPFISLAFQGTQVTQARSLLQIMCISLPMLAYDSAGSPSPASIFSYPPSPTVVLAFLPCVQAAYGFAKQKLFDIGAEAIIRFAAYRIRRRLQQHQDTLRRRRPNSRQISESEIQGINQDRRYTGQQQQIAQHAPEVAPARAERQLQWGASARFVLVHHFDVSMGSTAVLGPSHQWTGLGFGGGGFFDRLSVATGFGHSEGRLVLRRGWSWDEFEPVWWRNVLGYAIYVVIHDAWDLVYAWLRVTERRSRKIVDRAFEAPSFLKFLGLWVLTDTTSAGIDIRAIPQPESASANLTHHTLGLYSVAEKQAMASAITELYTSFGLPAFYVLVFFVDLPKDSYYIGGKPDDNFARFNVQHVARALPDKPSKLQFMQAYEKALKPFTADKGLNWEVNIDEADPLVWHTNGVSPPVPGSDGEKLWAS</sequence>
<dbReference type="Pfam" id="PF14832">
    <property type="entry name" value="Tautomerase_3"/>
    <property type="match status" value="1"/>
</dbReference>
<comment type="caution">
    <text evidence="7">The sequence shown here is derived from an EMBL/GenBank/DDBJ whole genome shotgun (WGS) entry which is preliminary data.</text>
</comment>
<keyword evidence="2 5" id="KW-0812">Transmembrane</keyword>
<evidence type="ECO:0000256" key="2">
    <source>
        <dbReference type="ARBA" id="ARBA00022692"/>
    </source>
</evidence>
<feature type="transmembrane region" description="Helical" evidence="5">
    <location>
        <begin position="64"/>
        <end position="84"/>
    </location>
</feature>
<dbReference type="Gene3D" id="3.30.429.10">
    <property type="entry name" value="Macrophage Migration Inhibitory Factor"/>
    <property type="match status" value="1"/>
</dbReference>
<feature type="domain" description="Tautomerase cis-CaaD-like" evidence="6">
    <location>
        <begin position="402"/>
        <end position="527"/>
    </location>
</feature>
<evidence type="ECO:0000256" key="1">
    <source>
        <dbReference type="ARBA" id="ARBA00004141"/>
    </source>
</evidence>
<evidence type="ECO:0000313" key="8">
    <source>
        <dbReference type="Proteomes" id="UP000614334"/>
    </source>
</evidence>
<dbReference type="GO" id="GO:0016020">
    <property type="term" value="C:membrane"/>
    <property type="evidence" value="ECO:0007669"/>
    <property type="project" value="UniProtKB-SubCell"/>
</dbReference>
<evidence type="ECO:0000259" key="6">
    <source>
        <dbReference type="Pfam" id="PF14832"/>
    </source>
</evidence>
<dbReference type="EMBL" id="JACYCF010000015">
    <property type="protein sequence ID" value="KAF8752455.1"/>
    <property type="molecule type" value="Genomic_DNA"/>
</dbReference>
<organism evidence="7 8">
    <name type="scientific">Rhizoctonia solani</name>
    <dbReference type="NCBI Taxonomy" id="456999"/>
    <lineage>
        <taxon>Eukaryota</taxon>
        <taxon>Fungi</taxon>
        <taxon>Dikarya</taxon>
        <taxon>Basidiomycota</taxon>
        <taxon>Agaricomycotina</taxon>
        <taxon>Agaricomycetes</taxon>
        <taxon>Cantharellales</taxon>
        <taxon>Ceratobasidiaceae</taxon>
        <taxon>Rhizoctonia</taxon>
    </lineage>
</organism>
<evidence type="ECO:0000313" key="7">
    <source>
        <dbReference type="EMBL" id="KAF8752455.1"/>
    </source>
</evidence>
<dbReference type="PANTHER" id="PTHR46283">
    <property type="entry name" value="E3 UBIQUITIN-PROTEIN LIGASE MARCH5"/>
    <property type="match status" value="1"/>
</dbReference>
<reference evidence="7" key="1">
    <citation type="submission" date="2020-09" db="EMBL/GenBank/DDBJ databases">
        <title>Comparative genome analyses of four rice-infecting Rhizoctonia solani isolates reveal extensive enrichment of homogalacturonan modification genes.</title>
        <authorList>
            <person name="Lee D.-Y."/>
            <person name="Jeon J."/>
            <person name="Kim K.-T."/>
            <person name="Cheong K."/>
            <person name="Song H."/>
            <person name="Choi G."/>
            <person name="Ko J."/>
            <person name="Opiyo S.O."/>
            <person name="Zuo S."/>
            <person name="Madhav S."/>
            <person name="Lee Y.-H."/>
            <person name="Wang G.-L."/>
        </authorList>
    </citation>
    <scope>NUCLEOTIDE SEQUENCE</scope>
    <source>
        <strain evidence="7">AG1-IA B2</strain>
    </source>
</reference>
<dbReference type="Proteomes" id="UP000614334">
    <property type="component" value="Unassembled WGS sequence"/>
</dbReference>
<name>A0A8H7I7E1_9AGAM</name>
<dbReference type="SUPFAM" id="SSF55331">
    <property type="entry name" value="Tautomerase/MIF"/>
    <property type="match status" value="1"/>
</dbReference>
<evidence type="ECO:0000256" key="3">
    <source>
        <dbReference type="ARBA" id="ARBA00022989"/>
    </source>
</evidence>
<keyword evidence="4 5" id="KW-0472">Membrane</keyword>
<evidence type="ECO:0000256" key="5">
    <source>
        <dbReference type="SAM" id="Phobius"/>
    </source>
</evidence>
<comment type="subcellular location">
    <subcellularLocation>
        <location evidence="1">Membrane</location>
        <topology evidence="1">Multi-pass membrane protein</topology>
    </subcellularLocation>
</comment>
<gene>
    <name evidence="7" type="ORF">RHS01_07656</name>
</gene>
<evidence type="ECO:0000256" key="4">
    <source>
        <dbReference type="ARBA" id="ARBA00023136"/>
    </source>
</evidence>
<proteinExistence type="predicted"/>
<protein>
    <submittedName>
        <fullName evidence="7">4-oxalocrotonate tautomerase</fullName>
    </submittedName>
</protein>
<dbReference type="AlphaFoldDB" id="A0A8H7I7E1"/>
<keyword evidence="3 5" id="KW-1133">Transmembrane helix</keyword>